<evidence type="ECO:0000313" key="1">
    <source>
        <dbReference type="EMBL" id="GAJ15942.1"/>
    </source>
</evidence>
<accession>X1VE54</accession>
<dbReference type="AlphaFoldDB" id="X1VE54"/>
<organism evidence="1">
    <name type="scientific">marine sediment metagenome</name>
    <dbReference type="NCBI Taxonomy" id="412755"/>
    <lineage>
        <taxon>unclassified sequences</taxon>
        <taxon>metagenomes</taxon>
        <taxon>ecological metagenomes</taxon>
    </lineage>
</organism>
<sequence length="46" mass="5185">LYVLPQVVVVYDVPLMTSSKNNFDTPYVYQDDSVLDIHIPALDSIS</sequence>
<protein>
    <submittedName>
        <fullName evidence="1">Uncharacterized protein</fullName>
    </submittedName>
</protein>
<proteinExistence type="predicted"/>
<name>X1VE54_9ZZZZ</name>
<comment type="caution">
    <text evidence="1">The sequence shown here is derived from an EMBL/GenBank/DDBJ whole genome shotgun (WGS) entry which is preliminary data.</text>
</comment>
<dbReference type="EMBL" id="BARW01026228">
    <property type="protein sequence ID" value="GAJ15942.1"/>
    <property type="molecule type" value="Genomic_DNA"/>
</dbReference>
<reference evidence="1" key="1">
    <citation type="journal article" date="2014" name="Front. Microbiol.">
        <title>High frequency of phylogenetically diverse reductive dehalogenase-homologous genes in deep subseafloor sedimentary metagenomes.</title>
        <authorList>
            <person name="Kawai M."/>
            <person name="Futagami T."/>
            <person name="Toyoda A."/>
            <person name="Takaki Y."/>
            <person name="Nishi S."/>
            <person name="Hori S."/>
            <person name="Arai W."/>
            <person name="Tsubouchi T."/>
            <person name="Morono Y."/>
            <person name="Uchiyama I."/>
            <person name="Ito T."/>
            <person name="Fujiyama A."/>
            <person name="Inagaki F."/>
            <person name="Takami H."/>
        </authorList>
    </citation>
    <scope>NUCLEOTIDE SEQUENCE</scope>
    <source>
        <strain evidence="1">Expedition CK06-06</strain>
    </source>
</reference>
<gene>
    <name evidence="1" type="ORF">S12H4_42815</name>
</gene>
<feature type="non-terminal residue" evidence="1">
    <location>
        <position position="1"/>
    </location>
</feature>